<comment type="caution">
    <text evidence="3">The sequence shown here is derived from an EMBL/GenBank/DDBJ whole genome shotgun (WGS) entry which is preliminary data.</text>
</comment>
<feature type="transmembrane region" description="Helical" evidence="2">
    <location>
        <begin position="12"/>
        <end position="28"/>
    </location>
</feature>
<reference evidence="3 4" key="1">
    <citation type="journal article" date="2015" name="Nature">
        <title>rRNA introns, odd ribosomes, and small enigmatic genomes across a large radiation of phyla.</title>
        <authorList>
            <person name="Brown C.T."/>
            <person name="Hug L.A."/>
            <person name="Thomas B.C."/>
            <person name="Sharon I."/>
            <person name="Castelle C.J."/>
            <person name="Singh A."/>
            <person name="Wilkins M.J."/>
            <person name="Williams K.H."/>
            <person name="Banfield J.F."/>
        </authorList>
    </citation>
    <scope>NUCLEOTIDE SEQUENCE [LARGE SCALE GENOMIC DNA]</scope>
</reference>
<evidence type="ECO:0000256" key="1">
    <source>
        <dbReference type="ARBA" id="ARBA00022729"/>
    </source>
</evidence>
<dbReference type="Gene3D" id="1.10.4030.10">
    <property type="entry name" value="Porin chaperone SurA, peptide-binding domain"/>
    <property type="match status" value="1"/>
</dbReference>
<dbReference type="InterPro" id="IPR050280">
    <property type="entry name" value="OMP_Chaperone_SurA"/>
</dbReference>
<proteinExistence type="predicted"/>
<evidence type="ECO:0000313" key="4">
    <source>
        <dbReference type="Proteomes" id="UP000034889"/>
    </source>
</evidence>
<keyword evidence="2" id="KW-1133">Transmembrane helix</keyword>
<dbReference type="EMBL" id="LCJM01000013">
    <property type="protein sequence ID" value="KKT78839.1"/>
    <property type="molecule type" value="Genomic_DNA"/>
</dbReference>
<accession>A0A0G1N3Q0</accession>
<gene>
    <name evidence="3" type="ORF">UW74_C0013G0002</name>
</gene>
<keyword evidence="2" id="KW-0812">Transmembrane</keyword>
<dbReference type="InterPro" id="IPR027304">
    <property type="entry name" value="Trigger_fact/SurA_dom_sf"/>
</dbReference>
<keyword evidence="2" id="KW-0472">Membrane</keyword>
<dbReference type="Proteomes" id="UP000034889">
    <property type="component" value="Unassembled WGS sequence"/>
</dbReference>
<sequence>MQKFNFMDKKIGIAVAVIAIAGLGYYYRGLFAAASVNGDFISRLSVIRELEKRSGKATLEGLVIESLILGEFRKRGVSVPSGEIDAEIKTLEERMAATGDNLDNLLARDGSTREDLRKQISIQKGVESILAEKLAVSDAELEEYIKAQKITFPKEGASESREQVRNQLRGQKFNNEASAWLESLKSNSSIKYFTWYGN</sequence>
<name>A0A0G1N3Q0_9BACT</name>
<dbReference type="PANTHER" id="PTHR47637:SF1">
    <property type="entry name" value="CHAPERONE SURA"/>
    <property type="match status" value="1"/>
</dbReference>
<protein>
    <submittedName>
        <fullName evidence="3">Foldase protein PrsA</fullName>
    </submittedName>
</protein>
<evidence type="ECO:0000313" key="3">
    <source>
        <dbReference type="EMBL" id="KKT78839.1"/>
    </source>
</evidence>
<dbReference type="AlphaFoldDB" id="A0A0G1N3Q0"/>
<evidence type="ECO:0000256" key="2">
    <source>
        <dbReference type="SAM" id="Phobius"/>
    </source>
</evidence>
<organism evidence="3 4">
    <name type="scientific">Candidatus Giovannonibacteria bacterium GW2011_GWC2_44_8</name>
    <dbReference type="NCBI Taxonomy" id="1618657"/>
    <lineage>
        <taxon>Bacteria</taxon>
        <taxon>Candidatus Giovannoniibacteriota</taxon>
    </lineage>
</organism>
<keyword evidence="1" id="KW-0732">Signal</keyword>
<dbReference type="PANTHER" id="PTHR47637">
    <property type="entry name" value="CHAPERONE SURA"/>
    <property type="match status" value="1"/>
</dbReference>
<dbReference type="SUPFAM" id="SSF109998">
    <property type="entry name" value="Triger factor/SurA peptide-binding domain-like"/>
    <property type="match status" value="1"/>
</dbReference>